<sequence length="321" mass="33820">MLNLPTMTDVTQAAERLAPYSHRTPVLTSRAVNARSDAEVFWKCENFQKVGAFKFRGACNTVFSLSAEEAARGVITHSSGNHAAAVALAARLRGIRAFVVMPENAPAVKKAAVAGYGAEITFCESTPQARETTCARIVEDTGATFIHPSNDPRVIAGQGTAALELCEEVANLDIVMAPVGGGGLLSGTAIAVSGVSPNTAVIAAEPLNADDAYRSLQTGTIIPSGNPQTIADGLRTSLGDVTFPLIQRHVQAILTVTEDAIIEAMRYLWERMKIVIEPSAAVPAAALFAYPDKFAQRRVGIILSGGNVDLSRLPFSPHAPA</sequence>
<name>A0A9D5JSF6_9BACT</name>
<comment type="cofactor">
    <cofactor evidence="4">
        <name>Mg(2+)</name>
        <dbReference type="ChEBI" id="CHEBI:18420"/>
    </cofactor>
</comment>
<dbReference type="PROSITE" id="PS00165">
    <property type="entry name" value="DEHYDRATASE_SER_THR"/>
    <property type="match status" value="1"/>
</dbReference>
<dbReference type="GO" id="GO:0003941">
    <property type="term" value="F:L-serine ammonia-lyase activity"/>
    <property type="evidence" value="ECO:0007669"/>
    <property type="project" value="TreeGrafter"/>
</dbReference>
<protein>
    <submittedName>
        <fullName evidence="10">Pyridoxal-phosphate dependent enzyme</fullName>
    </submittedName>
</protein>
<evidence type="ECO:0000259" key="9">
    <source>
        <dbReference type="Pfam" id="PF00291"/>
    </source>
</evidence>
<dbReference type="PANTHER" id="PTHR43050:SF1">
    <property type="entry name" value="SERINE RACEMASE"/>
    <property type="match status" value="1"/>
</dbReference>
<dbReference type="GO" id="GO:0070179">
    <property type="term" value="P:D-serine biosynthetic process"/>
    <property type="evidence" value="ECO:0007669"/>
    <property type="project" value="TreeGrafter"/>
</dbReference>
<feature type="domain" description="Tryptophan synthase beta chain-like PALP" evidence="9">
    <location>
        <begin position="22"/>
        <end position="305"/>
    </location>
</feature>
<gene>
    <name evidence="10" type="ORF">GF339_02425</name>
</gene>
<dbReference type="GO" id="GO:0018114">
    <property type="term" value="F:threonine racemase activity"/>
    <property type="evidence" value="ECO:0007669"/>
    <property type="project" value="TreeGrafter"/>
</dbReference>
<evidence type="ECO:0000256" key="2">
    <source>
        <dbReference type="ARBA" id="ARBA00001933"/>
    </source>
</evidence>
<dbReference type="FunFam" id="3.40.50.1100:FF:000007">
    <property type="entry name" value="L-threonine dehydratase catabolic TdcB"/>
    <property type="match status" value="1"/>
</dbReference>
<evidence type="ECO:0000256" key="6">
    <source>
        <dbReference type="ARBA" id="ARBA00022842"/>
    </source>
</evidence>
<dbReference type="GO" id="GO:0000287">
    <property type="term" value="F:magnesium ion binding"/>
    <property type="evidence" value="ECO:0007669"/>
    <property type="project" value="TreeGrafter"/>
</dbReference>
<dbReference type="Pfam" id="PF00291">
    <property type="entry name" value="PALP"/>
    <property type="match status" value="1"/>
</dbReference>
<dbReference type="GO" id="GO:0030170">
    <property type="term" value="F:pyridoxal phosphate binding"/>
    <property type="evidence" value="ECO:0007669"/>
    <property type="project" value="InterPro"/>
</dbReference>
<dbReference type="EMBL" id="WJJP01000072">
    <property type="protein sequence ID" value="MBD3323409.1"/>
    <property type="molecule type" value="Genomic_DNA"/>
</dbReference>
<evidence type="ECO:0000256" key="4">
    <source>
        <dbReference type="ARBA" id="ARBA00001946"/>
    </source>
</evidence>
<dbReference type="AlphaFoldDB" id="A0A9D5JSF6"/>
<evidence type="ECO:0000256" key="7">
    <source>
        <dbReference type="ARBA" id="ARBA00022898"/>
    </source>
</evidence>
<keyword evidence="6" id="KW-0460">Magnesium</keyword>
<comment type="caution">
    <text evidence="10">The sequence shown here is derived from an EMBL/GenBank/DDBJ whole genome shotgun (WGS) entry which is preliminary data.</text>
</comment>
<dbReference type="InterPro" id="IPR001926">
    <property type="entry name" value="TrpB-like_PALP"/>
</dbReference>
<dbReference type="GO" id="GO:0030378">
    <property type="term" value="F:serine racemase activity"/>
    <property type="evidence" value="ECO:0007669"/>
    <property type="project" value="TreeGrafter"/>
</dbReference>
<evidence type="ECO:0000313" key="10">
    <source>
        <dbReference type="EMBL" id="MBD3323409.1"/>
    </source>
</evidence>
<keyword evidence="8" id="KW-0456">Lyase</keyword>
<dbReference type="SUPFAM" id="SSF53686">
    <property type="entry name" value="Tryptophan synthase beta subunit-like PLP-dependent enzymes"/>
    <property type="match status" value="1"/>
</dbReference>
<organism evidence="10 11">
    <name type="scientific">candidate division KSB3 bacterium</name>
    <dbReference type="NCBI Taxonomy" id="2044937"/>
    <lineage>
        <taxon>Bacteria</taxon>
        <taxon>candidate division KSB3</taxon>
    </lineage>
</organism>
<keyword evidence="7" id="KW-0663">Pyridoxal phosphate</keyword>
<dbReference type="GO" id="GO:0005524">
    <property type="term" value="F:ATP binding"/>
    <property type="evidence" value="ECO:0007669"/>
    <property type="project" value="TreeGrafter"/>
</dbReference>
<comment type="cofactor">
    <cofactor evidence="3">
        <name>Mn(2+)</name>
        <dbReference type="ChEBI" id="CHEBI:29035"/>
    </cofactor>
</comment>
<dbReference type="InterPro" id="IPR000634">
    <property type="entry name" value="Ser/Thr_deHydtase_PyrdxlP-BS"/>
</dbReference>
<comment type="cofactor">
    <cofactor evidence="1">
        <name>Ca(2+)</name>
        <dbReference type="ChEBI" id="CHEBI:29108"/>
    </cofactor>
</comment>
<evidence type="ECO:0000256" key="1">
    <source>
        <dbReference type="ARBA" id="ARBA00001913"/>
    </source>
</evidence>
<proteinExistence type="inferred from homology"/>
<dbReference type="Gene3D" id="3.40.50.1100">
    <property type="match status" value="2"/>
</dbReference>
<evidence type="ECO:0000256" key="5">
    <source>
        <dbReference type="ARBA" id="ARBA00010869"/>
    </source>
</evidence>
<dbReference type="Proteomes" id="UP000649604">
    <property type="component" value="Unassembled WGS sequence"/>
</dbReference>
<comment type="similarity">
    <text evidence="5">Belongs to the serine/threonine dehydratase family.</text>
</comment>
<evidence type="ECO:0000256" key="8">
    <source>
        <dbReference type="ARBA" id="ARBA00023239"/>
    </source>
</evidence>
<evidence type="ECO:0000256" key="3">
    <source>
        <dbReference type="ARBA" id="ARBA00001936"/>
    </source>
</evidence>
<evidence type="ECO:0000313" key="11">
    <source>
        <dbReference type="Proteomes" id="UP000649604"/>
    </source>
</evidence>
<dbReference type="PANTHER" id="PTHR43050">
    <property type="entry name" value="SERINE / THREONINE RACEMASE FAMILY MEMBER"/>
    <property type="match status" value="1"/>
</dbReference>
<dbReference type="CDD" id="cd01562">
    <property type="entry name" value="Thr-dehyd"/>
    <property type="match status" value="1"/>
</dbReference>
<accession>A0A9D5JSF6</accession>
<reference evidence="10" key="1">
    <citation type="submission" date="2019-11" db="EMBL/GenBank/DDBJ databases">
        <title>Microbial mats filling the niche in hypersaline microbial mats.</title>
        <authorList>
            <person name="Wong H.L."/>
            <person name="Macleod F.I."/>
            <person name="White R.A. III"/>
            <person name="Burns B.P."/>
        </authorList>
    </citation>
    <scope>NUCLEOTIDE SEQUENCE</scope>
    <source>
        <strain evidence="10">Rbin_158</strain>
    </source>
</reference>
<dbReference type="InterPro" id="IPR036052">
    <property type="entry name" value="TrpB-like_PALP_sf"/>
</dbReference>
<comment type="cofactor">
    <cofactor evidence="2">
        <name>pyridoxal 5'-phosphate</name>
        <dbReference type="ChEBI" id="CHEBI:597326"/>
    </cofactor>
</comment>